<dbReference type="AlphaFoldDB" id="A0A5B9MBE9"/>
<dbReference type="Proteomes" id="UP000321353">
    <property type="component" value="Chromosome"/>
</dbReference>
<dbReference type="EMBL" id="CP036264">
    <property type="protein sequence ID" value="QEF98512.1"/>
    <property type="molecule type" value="Genomic_DNA"/>
</dbReference>
<reference evidence="1 2" key="1">
    <citation type="submission" date="2019-02" db="EMBL/GenBank/DDBJ databases">
        <title>Planctomycetal bacteria perform biofilm scaping via a novel small molecule.</title>
        <authorList>
            <person name="Jeske O."/>
            <person name="Boedeker C."/>
            <person name="Wiegand S."/>
            <person name="Breitling P."/>
            <person name="Kallscheuer N."/>
            <person name="Jogler M."/>
            <person name="Rohde M."/>
            <person name="Petersen J."/>
            <person name="Medema M.H."/>
            <person name="Surup F."/>
            <person name="Jogler C."/>
        </authorList>
    </citation>
    <scope>NUCLEOTIDE SEQUENCE [LARGE SCALE GENOMIC DNA]</scope>
    <source>
        <strain evidence="1 2">Mal15</strain>
    </source>
</reference>
<evidence type="ECO:0008006" key="3">
    <source>
        <dbReference type="Google" id="ProtNLM"/>
    </source>
</evidence>
<name>A0A5B9MBE9_9BACT</name>
<dbReference type="KEGG" id="smam:Mal15_25640"/>
<accession>A0A5B9MBE9</accession>
<organism evidence="1 2">
    <name type="scientific">Stieleria maiorica</name>
    <dbReference type="NCBI Taxonomy" id="2795974"/>
    <lineage>
        <taxon>Bacteria</taxon>
        <taxon>Pseudomonadati</taxon>
        <taxon>Planctomycetota</taxon>
        <taxon>Planctomycetia</taxon>
        <taxon>Pirellulales</taxon>
        <taxon>Pirellulaceae</taxon>
        <taxon>Stieleria</taxon>
    </lineage>
</organism>
<keyword evidence="2" id="KW-1185">Reference proteome</keyword>
<proteinExistence type="predicted"/>
<evidence type="ECO:0000313" key="1">
    <source>
        <dbReference type="EMBL" id="QEF98512.1"/>
    </source>
</evidence>
<evidence type="ECO:0000313" key="2">
    <source>
        <dbReference type="Proteomes" id="UP000321353"/>
    </source>
</evidence>
<gene>
    <name evidence="1" type="ORF">Mal15_25640</name>
</gene>
<sequence>MNQQKERLGVLVERQLRLESGVVDALDALNNEMSALLDNSGIYGPNPADLKELSPLIETLQNRQSDSRKSRQVLQRYAGTEAMDESGASIKSILSTLPKSESKRLESDRRRIHDRLSAARQKLTANQVVIFYSTEFHRRYLLGVLQCDVDEGNYKADGQPFKLPPEKIIGRNC</sequence>
<protein>
    <recommendedName>
        <fullName evidence="3">FlgN protein</fullName>
    </recommendedName>
</protein>
<dbReference type="RefSeq" id="WP_147868034.1">
    <property type="nucleotide sequence ID" value="NZ_CP036264.1"/>
</dbReference>